<keyword evidence="2" id="KW-1185">Reference proteome</keyword>
<organism evidence="1 2">
    <name type="scientific">Avena sativa</name>
    <name type="common">Oat</name>
    <dbReference type="NCBI Taxonomy" id="4498"/>
    <lineage>
        <taxon>Eukaryota</taxon>
        <taxon>Viridiplantae</taxon>
        <taxon>Streptophyta</taxon>
        <taxon>Embryophyta</taxon>
        <taxon>Tracheophyta</taxon>
        <taxon>Spermatophyta</taxon>
        <taxon>Magnoliopsida</taxon>
        <taxon>Liliopsida</taxon>
        <taxon>Poales</taxon>
        <taxon>Poaceae</taxon>
        <taxon>BOP clade</taxon>
        <taxon>Pooideae</taxon>
        <taxon>Poodae</taxon>
        <taxon>Poeae</taxon>
        <taxon>Poeae Chloroplast Group 1 (Aveneae type)</taxon>
        <taxon>Aveninae</taxon>
        <taxon>Avena</taxon>
    </lineage>
</organism>
<evidence type="ECO:0000313" key="2">
    <source>
        <dbReference type="Proteomes" id="UP001732700"/>
    </source>
</evidence>
<dbReference type="EnsemblPlants" id="AVESA.00010b.r2.7DG1342950.1">
    <property type="protein sequence ID" value="AVESA.00010b.r2.7DG1342950.1.CDS"/>
    <property type="gene ID" value="AVESA.00010b.r2.7DG1342950"/>
</dbReference>
<reference evidence="1" key="2">
    <citation type="submission" date="2025-09" db="UniProtKB">
        <authorList>
            <consortium name="EnsemblPlants"/>
        </authorList>
    </citation>
    <scope>IDENTIFICATION</scope>
</reference>
<proteinExistence type="predicted"/>
<name>A0ACD6ADD6_AVESA</name>
<sequence length="179" mass="19725">MATAAAAAQRCLLASQVDAFATEPFKDNPSAVSFLEDENAAAATDERWMQSLATEFILLETAFLIRDTSLLAGAAARFHLRWFTPVTEVELRGHATSASAHFLLTTVLAEDGMIESMTKYSILTAKKVPALGTGVPIPSEEHVKLFSELDFPMIHFLDCDEMPSIPETRWAGRVYWICN</sequence>
<reference evidence="1" key="1">
    <citation type="submission" date="2021-05" db="EMBL/GenBank/DDBJ databases">
        <authorList>
            <person name="Scholz U."/>
            <person name="Mascher M."/>
            <person name="Fiebig A."/>
        </authorList>
    </citation>
    <scope>NUCLEOTIDE SEQUENCE [LARGE SCALE GENOMIC DNA]</scope>
</reference>
<accession>A0ACD6ADD6</accession>
<protein>
    <submittedName>
        <fullName evidence="1">Uncharacterized protein</fullName>
    </submittedName>
</protein>
<evidence type="ECO:0000313" key="1">
    <source>
        <dbReference type="EnsemblPlants" id="AVESA.00010b.r2.7DG1342950.1.CDS"/>
    </source>
</evidence>
<dbReference type="Proteomes" id="UP001732700">
    <property type="component" value="Chromosome 7D"/>
</dbReference>